<sequence>MNCGFLIEDTAPIFSARRFNNDGARKGRNGSSVKRVKSTKLLFRFIAASIMMLQLTGIAGCNGLSNQNSLNLASDKQKQPQAAVFVSKQAPAMVSMLLNPNRFEVLDGGLKLSKLKKSLLDNTGLDYKKDVQPWLGNEITLSVMTDDIDRDATNGNQPGYLTVLPTKDVEKSREFIELLFSKRVLSGTSLVVEQYKGVKLISDIPQTGEIKKPLAATVVGDNFVLFANNLKILREAINNVQAPGLNLTSLDDYQQAIKQLDSKNQAVTFLHLPAVAKWQGLNLSSPTYSNQLISLTAKPKGLLAETSLFASSTIPSPENFSDKIEALSYIPSTSGLVITGKDLSNLDNSNLALLWQQITTTISGESGEDVASKITQPLTKLQKIWGINLKEDIFNWVKGEYAIALLPNRENQGDNKKAEWIFVAEKSSTTASDISHLDEIAEKNGLTVSPITLNEQRISAWTQLTTVGSKASDLRIKAKVLGAHTSKDKYEIFASSIETMDEALNNKENLFNDNRNFQDSIAAIPQLNQGYVYVDWQKSHDFIESQLPILKLVEIIGKPFLDKLQSFTISSYDSNSELLKTGIFFLLNE</sequence>
<evidence type="ECO:0000313" key="1">
    <source>
        <dbReference type="EMBL" id="BAY85367.1"/>
    </source>
</evidence>
<dbReference type="Proteomes" id="UP000218418">
    <property type="component" value="Chromosome"/>
</dbReference>
<reference evidence="1 2" key="1">
    <citation type="submission" date="2017-06" db="EMBL/GenBank/DDBJ databases">
        <title>Genome sequencing of cyanobaciteial culture collection at National Institute for Environmental Studies (NIES).</title>
        <authorList>
            <person name="Hirose Y."/>
            <person name="Shimura Y."/>
            <person name="Fujisawa T."/>
            <person name="Nakamura Y."/>
            <person name="Kawachi M."/>
        </authorList>
    </citation>
    <scope>NUCLEOTIDE SEQUENCE [LARGE SCALE GENOMIC DNA]</scope>
    <source>
        <strain evidence="1 2">NIES-267</strain>
    </source>
</reference>
<dbReference type="Pfam" id="PF11832">
    <property type="entry name" value="DUF3352"/>
    <property type="match status" value="1"/>
</dbReference>
<protein>
    <recommendedName>
        <fullName evidence="3">DUF3352 domain-containing protein</fullName>
    </recommendedName>
</protein>
<accession>A0A1Z4LVU2</accession>
<proteinExistence type="predicted"/>
<name>A0A1Z4LVU2_9CYAN</name>
<evidence type="ECO:0008006" key="3">
    <source>
        <dbReference type="Google" id="ProtNLM"/>
    </source>
</evidence>
<dbReference type="EMBL" id="AP018227">
    <property type="protein sequence ID" value="BAY85367.1"/>
    <property type="molecule type" value="Genomic_DNA"/>
</dbReference>
<evidence type="ECO:0000313" key="2">
    <source>
        <dbReference type="Proteomes" id="UP000218418"/>
    </source>
</evidence>
<keyword evidence="2" id="KW-1185">Reference proteome</keyword>
<organism evidence="1 2">
    <name type="scientific">Calothrix parasitica NIES-267</name>
    <dbReference type="NCBI Taxonomy" id="1973488"/>
    <lineage>
        <taxon>Bacteria</taxon>
        <taxon>Bacillati</taxon>
        <taxon>Cyanobacteriota</taxon>
        <taxon>Cyanophyceae</taxon>
        <taxon>Nostocales</taxon>
        <taxon>Calotrichaceae</taxon>
        <taxon>Calothrix</taxon>
    </lineage>
</organism>
<dbReference type="AlphaFoldDB" id="A0A1Z4LVU2"/>
<dbReference type="InterPro" id="IPR021787">
    <property type="entry name" value="DUF3352"/>
</dbReference>
<gene>
    <name evidence="1" type="ORF">NIES267_48670</name>
</gene>